<dbReference type="GO" id="GO:0016757">
    <property type="term" value="F:glycosyltransferase activity"/>
    <property type="evidence" value="ECO:0007669"/>
    <property type="project" value="UniProtKB-KW"/>
</dbReference>
<accession>A0A812JFI8</accession>
<name>A0A812JFI8_SYMPI</name>
<dbReference type="PANTHER" id="PTHR13778:SF47">
    <property type="entry name" value="LIPOPOLYSACCHARIDE 1,3-GALACTOSYLTRANSFERASE"/>
    <property type="match status" value="1"/>
</dbReference>
<dbReference type="PANTHER" id="PTHR13778">
    <property type="entry name" value="GLYCOSYLTRANSFERASE 8 DOMAIN-CONTAINING PROTEIN"/>
    <property type="match status" value="1"/>
</dbReference>
<protein>
    <submittedName>
        <fullName evidence="5">GATL10 protein</fullName>
    </submittedName>
</protein>
<keyword evidence="2" id="KW-0328">Glycosyltransferase</keyword>
<keyword evidence="6" id="KW-1185">Reference proteome</keyword>
<evidence type="ECO:0000313" key="5">
    <source>
        <dbReference type="EMBL" id="CAE7205277.1"/>
    </source>
</evidence>
<dbReference type="SUPFAM" id="SSF53448">
    <property type="entry name" value="Nucleotide-diphospho-sugar transferases"/>
    <property type="match status" value="1"/>
</dbReference>
<proteinExistence type="inferred from homology"/>
<dbReference type="EMBL" id="CAJNIZ010002057">
    <property type="protein sequence ID" value="CAE7205277.1"/>
    <property type="molecule type" value="Genomic_DNA"/>
</dbReference>
<evidence type="ECO:0000256" key="3">
    <source>
        <dbReference type="ARBA" id="ARBA00022679"/>
    </source>
</evidence>
<feature type="non-terminal residue" evidence="5">
    <location>
        <position position="1"/>
    </location>
</feature>
<dbReference type="InterPro" id="IPR002495">
    <property type="entry name" value="Glyco_trans_8"/>
</dbReference>
<reference evidence="5" key="1">
    <citation type="submission" date="2021-02" db="EMBL/GenBank/DDBJ databases">
        <authorList>
            <person name="Dougan E. K."/>
            <person name="Rhodes N."/>
            <person name="Thang M."/>
            <person name="Chan C."/>
        </authorList>
    </citation>
    <scope>NUCLEOTIDE SEQUENCE</scope>
</reference>
<dbReference type="GO" id="GO:0005794">
    <property type="term" value="C:Golgi apparatus"/>
    <property type="evidence" value="ECO:0007669"/>
    <property type="project" value="TreeGrafter"/>
</dbReference>
<evidence type="ECO:0000256" key="4">
    <source>
        <dbReference type="ARBA" id="ARBA00022723"/>
    </source>
</evidence>
<gene>
    <name evidence="5" type="primary">GATL10</name>
    <name evidence="5" type="ORF">SPIL2461_LOCUS1945</name>
</gene>
<dbReference type="InterPro" id="IPR050748">
    <property type="entry name" value="Glycosyltrans_8_dom-fam"/>
</dbReference>
<organism evidence="5 6">
    <name type="scientific">Symbiodinium pilosum</name>
    <name type="common">Dinoflagellate</name>
    <dbReference type="NCBI Taxonomy" id="2952"/>
    <lineage>
        <taxon>Eukaryota</taxon>
        <taxon>Sar</taxon>
        <taxon>Alveolata</taxon>
        <taxon>Dinophyceae</taxon>
        <taxon>Suessiales</taxon>
        <taxon>Symbiodiniaceae</taxon>
        <taxon>Symbiodinium</taxon>
    </lineage>
</organism>
<keyword evidence="3" id="KW-0808">Transferase</keyword>
<dbReference type="OrthoDB" id="411524at2759"/>
<keyword evidence="4" id="KW-0479">Metal-binding</keyword>
<evidence type="ECO:0000256" key="1">
    <source>
        <dbReference type="ARBA" id="ARBA00006351"/>
    </source>
</evidence>
<comment type="similarity">
    <text evidence="1">Belongs to the glycosyltransferase 8 family.</text>
</comment>
<sequence length="212" mass="23724">FHLPAVAPKDCFLSPALMVVDLGRWQSENISGKILTWLQRYRDQPLEEDLWVKSLIMPPWLLSLERFAELDPAWGCVDLGSEELTPQETKSLLKMGLAREDMLRLEMGISSSGRLQPALHICTAGSKLLHFSGSFKPWLPTGRSSPICALPQVQGPYLGWTQSGESELTLHCKLDGQELRVLNCSSLWRAFLTAEQECGLKGYDAGWPDVDK</sequence>
<dbReference type="AlphaFoldDB" id="A0A812JFI8"/>
<feature type="non-terminal residue" evidence="5">
    <location>
        <position position="212"/>
    </location>
</feature>
<dbReference type="Gene3D" id="3.90.550.10">
    <property type="entry name" value="Spore Coat Polysaccharide Biosynthesis Protein SpsA, Chain A"/>
    <property type="match status" value="1"/>
</dbReference>
<evidence type="ECO:0000313" key="6">
    <source>
        <dbReference type="Proteomes" id="UP000649617"/>
    </source>
</evidence>
<dbReference type="InterPro" id="IPR029044">
    <property type="entry name" value="Nucleotide-diphossugar_trans"/>
</dbReference>
<dbReference type="Pfam" id="PF01501">
    <property type="entry name" value="Glyco_transf_8"/>
    <property type="match status" value="1"/>
</dbReference>
<dbReference type="Proteomes" id="UP000649617">
    <property type="component" value="Unassembled WGS sequence"/>
</dbReference>
<comment type="caution">
    <text evidence="5">The sequence shown here is derived from an EMBL/GenBank/DDBJ whole genome shotgun (WGS) entry which is preliminary data.</text>
</comment>
<dbReference type="GO" id="GO:0046872">
    <property type="term" value="F:metal ion binding"/>
    <property type="evidence" value="ECO:0007669"/>
    <property type="project" value="UniProtKB-KW"/>
</dbReference>
<evidence type="ECO:0000256" key="2">
    <source>
        <dbReference type="ARBA" id="ARBA00022676"/>
    </source>
</evidence>